<dbReference type="SUPFAM" id="SSF54427">
    <property type="entry name" value="NTF2-like"/>
    <property type="match status" value="1"/>
</dbReference>
<accession>A0A6S6Z7L5</accession>
<evidence type="ECO:0000313" key="3">
    <source>
        <dbReference type="Proteomes" id="UP000494214"/>
    </source>
</evidence>
<gene>
    <name evidence="2" type="ORF">LMG26690_00725</name>
</gene>
<dbReference type="InterPro" id="IPR032710">
    <property type="entry name" value="NTF2-like_dom_sf"/>
</dbReference>
<sequence length="142" mass="14919">MHASITAAIQDAEERLRQAMLSSDIAALEALLHPDLLFVNHMGWTVTREDDLDAHRGGLLKIHALDLSEQCILPRADCAVVSVLARIAGSYNGVPANGTFRFMRTWAPDSGAGAAAGEAARATPGATAGAWRVIAASSVMVV</sequence>
<protein>
    <recommendedName>
        <fullName evidence="1">DUF4440 domain-containing protein</fullName>
    </recommendedName>
</protein>
<dbReference type="InterPro" id="IPR027843">
    <property type="entry name" value="DUF4440"/>
</dbReference>
<dbReference type="Pfam" id="PF14534">
    <property type="entry name" value="DUF4440"/>
    <property type="match status" value="1"/>
</dbReference>
<name>A0A6S6Z7L5_9BURK</name>
<reference evidence="2 3" key="1">
    <citation type="submission" date="2020-04" db="EMBL/GenBank/DDBJ databases">
        <authorList>
            <person name="De Canck E."/>
        </authorList>
    </citation>
    <scope>NUCLEOTIDE SEQUENCE [LARGE SCALE GENOMIC DNA]</scope>
    <source>
        <strain evidence="2 3">LMG 26690</strain>
    </source>
</reference>
<feature type="domain" description="DUF4440" evidence="1">
    <location>
        <begin position="9"/>
        <end position="107"/>
    </location>
</feature>
<dbReference type="AlphaFoldDB" id="A0A6S6Z7L5"/>
<organism evidence="2 3">
    <name type="scientific">Achromobacter animicus</name>
    <dbReference type="NCBI Taxonomy" id="1389935"/>
    <lineage>
        <taxon>Bacteria</taxon>
        <taxon>Pseudomonadati</taxon>
        <taxon>Pseudomonadota</taxon>
        <taxon>Betaproteobacteria</taxon>
        <taxon>Burkholderiales</taxon>
        <taxon>Alcaligenaceae</taxon>
        <taxon>Achromobacter</taxon>
    </lineage>
</organism>
<dbReference type="Gene3D" id="3.10.450.50">
    <property type="match status" value="1"/>
</dbReference>
<keyword evidence="3" id="KW-1185">Reference proteome</keyword>
<evidence type="ECO:0000313" key="2">
    <source>
        <dbReference type="EMBL" id="CAB3663863.1"/>
    </source>
</evidence>
<dbReference type="Proteomes" id="UP000494214">
    <property type="component" value="Unassembled WGS sequence"/>
</dbReference>
<dbReference type="RefSeq" id="WP_175121739.1">
    <property type="nucleotide sequence ID" value="NZ_CADIJM010000001.1"/>
</dbReference>
<dbReference type="EMBL" id="CADIJM010000001">
    <property type="protein sequence ID" value="CAB3663863.1"/>
    <property type="molecule type" value="Genomic_DNA"/>
</dbReference>
<evidence type="ECO:0000259" key="1">
    <source>
        <dbReference type="Pfam" id="PF14534"/>
    </source>
</evidence>
<proteinExistence type="predicted"/>